<evidence type="ECO:0000313" key="1">
    <source>
        <dbReference type="EMBL" id="MCJ8729856.1"/>
    </source>
</evidence>
<protein>
    <submittedName>
        <fullName evidence="1">Uncharacterized protein</fullName>
    </submittedName>
</protein>
<evidence type="ECO:0000313" key="2">
    <source>
        <dbReference type="Proteomes" id="UP000830395"/>
    </source>
</evidence>
<comment type="caution">
    <text evidence="1">The sequence shown here is derived from an EMBL/GenBank/DDBJ whole genome shotgun (WGS) entry which is preliminary data.</text>
</comment>
<keyword evidence="2" id="KW-1185">Reference proteome</keyword>
<name>A0ACC5Y4B0_9TELE</name>
<organism evidence="1 2">
    <name type="scientific">Pangasius djambal</name>
    <dbReference type="NCBI Taxonomy" id="1691987"/>
    <lineage>
        <taxon>Eukaryota</taxon>
        <taxon>Metazoa</taxon>
        <taxon>Chordata</taxon>
        <taxon>Craniata</taxon>
        <taxon>Vertebrata</taxon>
        <taxon>Euteleostomi</taxon>
        <taxon>Actinopterygii</taxon>
        <taxon>Neopterygii</taxon>
        <taxon>Teleostei</taxon>
        <taxon>Ostariophysi</taxon>
        <taxon>Siluriformes</taxon>
        <taxon>Pangasiidae</taxon>
        <taxon>Pangasius</taxon>
    </lineage>
</organism>
<dbReference type="EMBL" id="CM040976">
    <property type="protein sequence ID" value="MCJ8729856.1"/>
    <property type="molecule type" value="Genomic_DNA"/>
</dbReference>
<sequence>MIPGCVLQAGRRWAGLRGSGQRSSCARLLHSARMRGPWRAIRTDGGGNEGEQDISVVISGPKSAWIFVLCDWIFTLKQTILSTAMLYLLLANGLSTLDSTAMRLFQTHVVLCVLVWTAQASDFKSSVGTHFTRTQTHAVKRHMELQSNTFAAISGNTALLQADQATDSSRSSARRVLKGRRPSPQTSSNTQPVEKPNVLHDHTDTIAPQQGSPSSHSRISNRTSSINILARFAGKNRVLVISAPHESDGYYRLMMSLLKPDVYCQMADRHMQQIIMFHGKEEMGGKVRRVSNDGSIVEELLDPALVPRLMSFLKLEEGKFGMVLLRKTLQVEERYPYPVQLEAVYEIIDQTPMRRLEKVRQKGFVERCRATGMQGKVVQSVGTVLHRGSQDIEMVEGARPPPKPTQSSTTQSTTIPTTKMTRRRITIRTSTIKPATTTSAATTQLATTTSATTTTTTSSTTISTTTTASTTLPTTLPSTTVNPTTLSITVVHRHPNTPSYRHKARLSTLEPVRRNRQREHTATNPSITSDLMIQHRDKHKDRTDKISPGARRQKPIKDKPSRGKYTGREQINEHVEEQEAGTPTPSEPVENLLTTKTGKGPREKTEKKKKTERTEKPVKKNNTEKKVAKPSKDAKVNLHNRNVVQKASSLEDKDAVGKPTEKPVDTKRALEIFLSYFEKRRRLLVITTPNENNKMYSQQRDEYLEQVCDMALRKISIITIFGPLANGTMKIDHYQMEQDRPVRSLPVSELINQELITAFRKELGMVYNDFFMVLTDFDMKVKQQYEVPIIMKAVFDYIDTFSSRLKEMELQRKLGIACKKEDKSRTLENFLSRFRWRRRLLVISTPDDEEWAYQQQLHALTSQACHLGLRHMSVLKLTGRAMEDMGGVLELYPINGSATVEREDLSASLVHDIRNYFQISADYFSMLLVGKDGNVKSWYPSPMWSMSIIYELIDSMQLRRQEMAIQLSLGMRCPEEEYGHHEEYHEGYHRGYGY</sequence>
<gene>
    <name evidence="1" type="ORF">PDJAM_G00111200</name>
</gene>
<dbReference type="Proteomes" id="UP000830395">
    <property type="component" value="Chromosome 2"/>
</dbReference>
<reference evidence="1" key="1">
    <citation type="submission" date="2020-02" db="EMBL/GenBank/DDBJ databases">
        <title>Genome sequencing of the panga catfish, Pangasius djambal.</title>
        <authorList>
            <person name="Wen M."/>
            <person name="Zahm M."/>
            <person name="Roques C."/>
            <person name="Cabau C."/>
            <person name="Klopp C."/>
            <person name="Donnadieu C."/>
            <person name="Jouanno E."/>
            <person name="Avarre J.-C."/>
            <person name="Campet M."/>
            <person name="Ha T."/>
            <person name="Dugue R."/>
            <person name="Lampietro C."/>
            <person name="Louis A."/>
            <person name="Herpin A."/>
            <person name="Echchiki A."/>
            <person name="Berthelot C."/>
            <person name="Parey E."/>
            <person name="Roest-Crollius H."/>
            <person name="Braasch I."/>
            <person name="Postlethwait J.H."/>
            <person name="Bobe J."/>
            <person name="Montfort J."/>
            <person name="Bouchez O."/>
            <person name="Begum T."/>
            <person name="Schartl M."/>
            <person name="Gustiano R."/>
            <person name="Guiguen Y."/>
        </authorList>
    </citation>
    <scope>NUCLEOTIDE SEQUENCE</scope>
    <source>
        <strain evidence="1">Pdj_M5554</strain>
    </source>
</reference>
<accession>A0ACC5Y4B0</accession>
<proteinExistence type="predicted"/>